<feature type="transmembrane region" description="Helical" evidence="1">
    <location>
        <begin position="41"/>
        <end position="60"/>
    </location>
</feature>
<dbReference type="AlphaFoldDB" id="A0A6N4R984"/>
<reference evidence="2 3" key="1">
    <citation type="journal article" date="2017" name="Nat. Commun.">
        <title>In situ click chemistry generation of cyclooxygenase-2 inhibitors.</title>
        <authorList>
            <person name="Bhardwaj A."/>
            <person name="Kaur J."/>
            <person name="Wuest M."/>
            <person name="Wuest F."/>
        </authorList>
    </citation>
    <scope>NUCLEOTIDE SEQUENCE [LARGE SCALE GENOMIC DNA]</scope>
    <source>
        <strain evidence="2">S2_018_000_R2_106</strain>
    </source>
</reference>
<keyword evidence="1" id="KW-0472">Membrane</keyword>
<evidence type="ECO:0000313" key="3">
    <source>
        <dbReference type="Proteomes" id="UP000320948"/>
    </source>
</evidence>
<evidence type="ECO:0000313" key="2">
    <source>
        <dbReference type="EMBL" id="TKW60714.1"/>
    </source>
</evidence>
<accession>A0A6N4R984</accession>
<proteinExistence type="predicted"/>
<gene>
    <name evidence="2" type="ORF">DI628_07400</name>
</gene>
<feature type="transmembrane region" description="Helical" evidence="1">
    <location>
        <begin position="12"/>
        <end position="35"/>
    </location>
</feature>
<protein>
    <submittedName>
        <fullName evidence="2">Uncharacterized protein</fullName>
    </submittedName>
</protein>
<dbReference type="EMBL" id="VAFM01000002">
    <property type="protein sequence ID" value="TKW60714.1"/>
    <property type="molecule type" value="Genomic_DNA"/>
</dbReference>
<feature type="transmembrane region" description="Helical" evidence="1">
    <location>
        <begin position="72"/>
        <end position="95"/>
    </location>
</feature>
<comment type="caution">
    <text evidence="2">The sequence shown here is derived from an EMBL/GenBank/DDBJ whole genome shotgun (WGS) entry which is preliminary data.</text>
</comment>
<organism evidence="2 3">
    <name type="scientific">Blastochloris viridis</name>
    <name type="common">Rhodopseudomonas viridis</name>
    <dbReference type="NCBI Taxonomy" id="1079"/>
    <lineage>
        <taxon>Bacteria</taxon>
        <taxon>Pseudomonadati</taxon>
        <taxon>Pseudomonadota</taxon>
        <taxon>Alphaproteobacteria</taxon>
        <taxon>Hyphomicrobiales</taxon>
        <taxon>Blastochloridaceae</taxon>
        <taxon>Blastochloris</taxon>
    </lineage>
</organism>
<name>A0A6N4R984_BLAVI</name>
<sequence length="135" mass="15229">MTPHVSFQTHRFWRNFMCFYAFITGVIFYIAFWNVIADAELLRIVLPVIALAIVGLIGIAGHCQRREYPDGLILSTLVLTVIGIYGCMSVLYYTLTDTNPTHAIPMVFMGLSTMLVALFLKNMAAVFLFSRKDTP</sequence>
<keyword evidence="1" id="KW-1133">Transmembrane helix</keyword>
<keyword evidence="1" id="KW-0812">Transmembrane</keyword>
<evidence type="ECO:0000256" key="1">
    <source>
        <dbReference type="SAM" id="Phobius"/>
    </source>
</evidence>
<feature type="transmembrane region" description="Helical" evidence="1">
    <location>
        <begin position="107"/>
        <end position="129"/>
    </location>
</feature>
<dbReference type="Proteomes" id="UP000320948">
    <property type="component" value="Unassembled WGS sequence"/>
</dbReference>